<protein>
    <submittedName>
        <fullName evidence="2">Sulfate transporter/antisigma-factor antagonist STAS</fullName>
    </submittedName>
</protein>
<dbReference type="InterPro" id="IPR036513">
    <property type="entry name" value="STAS_dom_sf"/>
</dbReference>
<dbReference type="AlphaFoldDB" id="A0A656HJD5"/>
<dbReference type="SUPFAM" id="SSF52091">
    <property type="entry name" value="SpoIIaa-like"/>
    <property type="match status" value="1"/>
</dbReference>
<keyword evidence="3" id="KW-1185">Reference proteome</keyword>
<evidence type="ECO:0000259" key="1">
    <source>
        <dbReference type="PROSITE" id="PS50801"/>
    </source>
</evidence>
<feature type="domain" description="STAS" evidence="1">
    <location>
        <begin position="17"/>
        <end position="106"/>
    </location>
</feature>
<gene>
    <name evidence="2" type="ORF">Thini_2974</name>
</gene>
<dbReference type="Gene3D" id="3.30.750.24">
    <property type="entry name" value="STAS domain"/>
    <property type="match status" value="1"/>
</dbReference>
<proteinExistence type="predicted"/>
<dbReference type="Proteomes" id="UP000005317">
    <property type="component" value="Unassembled WGS sequence"/>
</dbReference>
<dbReference type="Pfam" id="PF13466">
    <property type="entry name" value="STAS_2"/>
    <property type="match status" value="1"/>
</dbReference>
<dbReference type="SUPFAM" id="SSF53850">
    <property type="entry name" value="Periplasmic binding protein-like II"/>
    <property type="match status" value="1"/>
</dbReference>
<organism evidence="2 3">
    <name type="scientific">Thiothrix nivea (strain ATCC 35100 / DSM 5205 / JP2)</name>
    <dbReference type="NCBI Taxonomy" id="870187"/>
    <lineage>
        <taxon>Bacteria</taxon>
        <taxon>Pseudomonadati</taxon>
        <taxon>Pseudomonadota</taxon>
        <taxon>Gammaproteobacteria</taxon>
        <taxon>Thiotrichales</taxon>
        <taxon>Thiotrichaceae</taxon>
        <taxon>Thiothrix</taxon>
    </lineage>
</organism>
<dbReference type="Pfam" id="PF12974">
    <property type="entry name" value="Phosphonate-bd"/>
    <property type="match status" value="1"/>
</dbReference>
<dbReference type="InterPro" id="IPR058548">
    <property type="entry name" value="MlaB-like_STAS"/>
</dbReference>
<dbReference type="EMBL" id="JH651384">
    <property type="protein sequence ID" value="EIJ35500.1"/>
    <property type="molecule type" value="Genomic_DNA"/>
</dbReference>
<name>A0A656HJD5_THINJ</name>
<evidence type="ECO:0000313" key="2">
    <source>
        <dbReference type="EMBL" id="EIJ35500.1"/>
    </source>
</evidence>
<dbReference type="CDD" id="cd07043">
    <property type="entry name" value="STAS_anti-anti-sigma_factors"/>
    <property type="match status" value="1"/>
</dbReference>
<accession>A0A656HJD5</accession>
<evidence type="ECO:0000313" key="3">
    <source>
        <dbReference type="Proteomes" id="UP000005317"/>
    </source>
</evidence>
<dbReference type="InterPro" id="IPR002645">
    <property type="entry name" value="STAS_dom"/>
</dbReference>
<reference evidence="3" key="1">
    <citation type="journal article" date="2011" name="Stand. Genomic Sci.">
        <title>Genome sequence of the filamentous, gliding Thiothrix nivea neotype strain (JP2(T)).</title>
        <authorList>
            <person name="Lapidus A."/>
            <person name="Nolan M."/>
            <person name="Lucas S."/>
            <person name="Glavina Del Rio T."/>
            <person name="Tice H."/>
            <person name="Cheng J.F."/>
            <person name="Tapia R."/>
            <person name="Han C."/>
            <person name="Goodwin L."/>
            <person name="Pitluck S."/>
            <person name="Liolios K."/>
            <person name="Pagani I."/>
            <person name="Ivanova N."/>
            <person name="Huntemann M."/>
            <person name="Mavromatis K."/>
            <person name="Mikhailova N."/>
            <person name="Pati A."/>
            <person name="Chen A."/>
            <person name="Palaniappan K."/>
            <person name="Land M."/>
            <person name="Brambilla E.M."/>
            <person name="Rohde M."/>
            <person name="Abt B."/>
            <person name="Verbarg S."/>
            <person name="Goker M."/>
            <person name="Bristow J."/>
            <person name="Eisen J.A."/>
            <person name="Markowitz V."/>
            <person name="Hugenholtz P."/>
            <person name="Kyrpides N.C."/>
            <person name="Klenk H.P."/>
            <person name="Woyke T."/>
        </authorList>
    </citation>
    <scope>NUCLEOTIDE SEQUENCE [LARGE SCALE GENOMIC DNA]</scope>
    <source>
        <strain evidence="3">ATCC 35100 / DSM 5205 / JP2</strain>
    </source>
</reference>
<dbReference type="PROSITE" id="PS50801">
    <property type="entry name" value="STAS"/>
    <property type="match status" value="1"/>
</dbReference>
<sequence>MNMKANTNMHEVAHVQITSSIDPEKQSYTLLLSGEIDVTAAEAFAILPPEPPQPWVILDFAHVGKVNSMGLAQLMRLLESWKNLGVRLEARNLNRMVSMLFKMTGMSRYFGAQAGDDTPGANFANISSATGRPARVAATESARSRLNRPKLRRVARAGAQAAEPVAPPADNKMTFSISLQGNQQLGGWYLLNILLQRQLNRPISVSINQLDKPCKLHDQGLVFATPFEACLLILRHHFIPVAQPLDDTNEVSIVCRQDAAGKTLGDFAGASVVTTTESSFVFLLGRFFCDECGLDSAQLQYHFTGNEITAVRSLISGQADMLFMLSKNYHQLSRISKEATTLLDESETAVAHHMLLLAPEYAEEQAVLQQTLMGLPETDKGQQILAELGIKRWEAPKEDEIKMLLMLYQRYVGL</sequence>